<dbReference type="UniPathway" id="UPA00251">
    <property type="reaction ID" value="UER00321"/>
</dbReference>
<sequence>MWKVAIPCLLVAFQCSLPLTSAFSGASPSLARLNGAASARLGDAAVGRAERTAATSLSAVKMEDPLLLRAARGEKVEYTPVWMMRQAGRHMQVYRDLVKKYPTFRERSEISEVSTEISLQPVRAYGVDGCILFSDILTPLPGMGVEFDIKEAAGPQLKPIRSKEQIEQITIQDDWSKSMPFVKQTLGELREEVGNTATVLGFVGLPYTLATYLIEGGTSREYLEIKKMMYSEPAILHKMLEALAENIGNYANYQIESGAQVIQIFDSWAGHLAPEDYDVFALPYQKMVVEAIKAKHPEVPIIIYIAKSGALLERMAKTGVDIVSLDWTVTVNEARERIGNDIGIQGNLDPAVLYGPKHIIKERAEAILKQAGGRNHVMNLGHGIEATTPEENAAHFVKTVQAYKH</sequence>
<feature type="domain" description="Uroporphyrinogen decarboxylase (URO-D)" evidence="15">
    <location>
        <begin position="200"/>
        <end position="216"/>
    </location>
</feature>
<dbReference type="Pfam" id="PF01208">
    <property type="entry name" value="URO-D"/>
    <property type="match status" value="1"/>
</dbReference>
<feature type="chain" id="PRO_5031461660" description="Uroporphyrinogen decarboxylase" evidence="13">
    <location>
        <begin position="23"/>
        <end position="405"/>
    </location>
</feature>
<feature type="signal peptide" evidence="13">
    <location>
        <begin position="1"/>
        <end position="22"/>
    </location>
</feature>
<evidence type="ECO:0000256" key="10">
    <source>
        <dbReference type="ARBA" id="ARBA00048033"/>
    </source>
</evidence>
<dbReference type="InterPro" id="IPR000257">
    <property type="entry name" value="Uroporphyrinogen_deCOase"/>
</dbReference>
<dbReference type="NCBIfam" id="TIGR01464">
    <property type="entry name" value="hemE"/>
    <property type="match status" value="1"/>
</dbReference>
<comment type="subcellular location">
    <subcellularLocation>
        <location evidence="2">Plastid</location>
        <location evidence="2">Chloroplast</location>
    </subcellularLocation>
</comment>
<protein>
    <recommendedName>
        <fullName evidence="6 11">Uroporphyrinogen decarboxylase</fullName>
        <ecNumber evidence="6 11">4.1.1.37</ecNumber>
    </recommendedName>
</protein>
<dbReference type="PROSITE" id="PS00907">
    <property type="entry name" value="UROD_2"/>
    <property type="match status" value="1"/>
</dbReference>
<evidence type="ECO:0000259" key="14">
    <source>
        <dbReference type="PROSITE" id="PS00906"/>
    </source>
</evidence>
<dbReference type="GO" id="GO:0006782">
    <property type="term" value="P:protoporphyrinogen IX biosynthetic process"/>
    <property type="evidence" value="ECO:0007669"/>
    <property type="project" value="UniProtKB-UniPathway"/>
</dbReference>
<dbReference type="GO" id="GO:0009507">
    <property type="term" value="C:chloroplast"/>
    <property type="evidence" value="ECO:0007669"/>
    <property type="project" value="UniProtKB-SubCell"/>
</dbReference>
<comment type="catalytic activity">
    <reaction evidence="10 11">
        <text>uroporphyrinogen III + 4 H(+) = coproporphyrinogen III + 4 CO2</text>
        <dbReference type="Rhea" id="RHEA:19865"/>
        <dbReference type="ChEBI" id="CHEBI:15378"/>
        <dbReference type="ChEBI" id="CHEBI:16526"/>
        <dbReference type="ChEBI" id="CHEBI:57308"/>
        <dbReference type="ChEBI" id="CHEBI:57309"/>
        <dbReference type="EC" id="4.1.1.37"/>
    </reaction>
</comment>
<dbReference type="Gene3D" id="3.20.20.210">
    <property type="match status" value="1"/>
</dbReference>
<evidence type="ECO:0000256" key="7">
    <source>
        <dbReference type="ARBA" id="ARBA00022793"/>
    </source>
</evidence>
<dbReference type="PANTHER" id="PTHR21091">
    <property type="entry name" value="METHYLTETRAHYDROFOLATE:HOMOCYSTEINE METHYLTRANSFERASE RELATED"/>
    <property type="match status" value="1"/>
</dbReference>
<evidence type="ECO:0000256" key="9">
    <source>
        <dbReference type="ARBA" id="ARBA00023244"/>
    </source>
</evidence>
<keyword evidence="13" id="KW-0732">Signal</keyword>
<keyword evidence="8 11" id="KW-0456">Lyase</keyword>
<evidence type="ECO:0000313" key="16">
    <source>
        <dbReference type="EMBL" id="CAD8786488.1"/>
    </source>
</evidence>
<keyword evidence="7 11" id="KW-0210">Decarboxylase</keyword>
<dbReference type="EC" id="4.1.1.37" evidence="6 11"/>
<dbReference type="GO" id="GO:0004853">
    <property type="term" value="F:uroporphyrinogen decarboxylase activity"/>
    <property type="evidence" value="ECO:0007669"/>
    <property type="project" value="UniProtKB-EC"/>
</dbReference>
<name>A0A7S0VNB8_9CRYP</name>
<proteinExistence type="inferred from homology"/>
<comment type="function">
    <text evidence="1">Catalyzes the decarboxylation of four acetate groups of uroporphyrinogen-III to yield coproporphyrinogen-III.</text>
</comment>
<evidence type="ECO:0000256" key="13">
    <source>
        <dbReference type="SAM" id="SignalP"/>
    </source>
</evidence>
<feature type="domain" description="Uroporphyrinogen decarboxylase (URO-D)" evidence="14">
    <location>
        <begin position="80"/>
        <end position="89"/>
    </location>
</feature>
<organism evidence="16">
    <name type="scientific">Hemiselmis tepida</name>
    <dbReference type="NCBI Taxonomy" id="464990"/>
    <lineage>
        <taxon>Eukaryota</taxon>
        <taxon>Cryptophyceae</taxon>
        <taxon>Cryptomonadales</taxon>
        <taxon>Hemiselmidaceae</taxon>
        <taxon>Hemiselmis</taxon>
    </lineage>
</organism>
<accession>A0A7S0VNB8</accession>
<gene>
    <name evidence="16" type="ORF">HTEP1355_LOCUS4486</name>
</gene>
<evidence type="ECO:0000259" key="15">
    <source>
        <dbReference type="PROSITE" id="PS00907"/>
    </source>
</evidence>
<evidence type="ECO:0000256" key="6">
    <source>
        <dbReference type="ARBA" id="ARBA00012288"/>
    </source>
</evidence>
<dbReference type="PROSITE" id="PS00906">
    <property type="entry name" value="UROD_1"/>
    <property type="match status" value="1"/>
</dbReference>
<dbReference type="PANTHER" id="PTHR21091:SF169">
    <property type="entry name" value="UROPORPHYRINOGEN DECARBOXYLASE"/>
    <property type="match status" value="1"/>
</dbReference>
<dbReference type="EMBL" id="HBFN01007724">
    <property type="protein sequence ID" value="CAD8786488.1"/>
    <property type="molecule type" value="Transcribed_RNA"/>
</dbReference>
<dbReference type="FunFam" id="3.20.20.210:FF:000006">
    <property type="entry name" value="Uroporphyrinogen decarboxylase"/>
    <property type="match status" value="1"/>
</dbReference>
<dbReference type="SUPFAM" id="SSF51726">
    <property type="entry name" value="UROD/MetE-like"/>
    <property type="match status" value="1"/>
</dbReference>
<dbReference type="InterPro" id="IPR038071">
    <property type="entry name" value="UROD/MetE-like_sf"/>
</dbReference>
<reference evidence="16" key="1">
    <citation type="submission" date="2021-01" db="EMBL/GenBank/DDBJ databases">
        <authorList>
            <person name="Corre E."/>
            <person name="Pelletier E."/>
            <person name="Niang G."/>
            <person name="Scheremetjew M."/>
            <person name="Finn R."/>
            <person name="Kale V."/>
            <person name="Holt S."/>
            <person name="Cochrane G."/>
            <person name="Meng A."/>
            <person name="Brown T."/>
            <person name="Cohen L."/>
        </authorList>
    </citation>
    <scope>NUCLEOTIDE SEQUENCE</scope>
    <source>
        <strain evidence="16">CCMP443</strain>
    </source>
</reference>
<evidence type="ECO:0000256" key="8">
    <source>
        <dbReference type="ARBA" id="ARBA00023239"/>
    </source>
</evidence>
<evidence type="ECO:0000256" key="2">
    <source>
        <dbReference type="ARBA" id="ARBA00004229"/>
    </source>
</evidence>
<evidence type="ECO:0000256" key="5">
    <source>
        <dbReference type="ARBA" id="ARBA00011738"/>
    </source>
</evidence>
<keyword evidence="9 11" id="KW-0627">Porphyrin biosynthesis</keyword>
<evidence type="ECO:0000256" key="3">
    <source>
        <dbReference type="ARBA" id="ARBA00004804"/>
    </source>
</evidence>
<evidence type="ECO:0000256" key="12">
    <source>
        <dbReference type="RuleBase" id="RU004169"/>
    </source>
</evidence>
<comment type="similarity">
    <text evidence="4 12">Belongs to the uroporphyrinogen decarboxylase family.</text>
</comment>
<comment type="subunit">
    <text evidence="5">Homodimer.</text>
</comment>
<comment type="pathway">
    <text evidence="3 11">Porphyrin-containing compound metabolism; protoporphyrin-IX biosynthesis; coproporphyrinogen-III from 5-aminolevulinate: step 4/4.</text>
</comment>
<evidence type="ECO:0000256" key="11">
    <source>
        <dbReference type="RuleBase" id="RU000554"/>
    </source>
</evidence>
<dbReference type="AlphaFoldDB" id="A0A7S0VNB8"/>
<evidence type="ECO:0000256" key="4">
    <source>
        <dbReference type="ARBA" id="ARBA00009935"/>
    </source>
</evidence>
<dbReference type="CDD" id="cd00717">
    <property type="entry name" value="URO-D"/>
    <property type="match status" value="1"/>
</dbReference>
<evidence type="ECO:0000256" key="1">
    <source>
        <dbReference type="ARBA" id="ARBA00002448"/>
    </source>
</evidence>
<dbReference type="HAMAP" id="MF_00218">
    <property type="entry name" value="URO_D"/>
    <property type="match status" value="1"/>
</dbReference>
<dbReference type="InterPro" id="IPR006361">
    <property type="entry name" value="Uroporphyrinogen_deCO2ase_HemE"/>
</dbReference>